<feature type="compositionally biased region" description="Basic and acidic residues" evidence="1">
    <location>
        <begin position="221"/>
        <end position="245"/>
    </location>
</feature>
<feature type="chain" id="PRO_5021482597" evidence="2">
    <location>
        <begin position="20"/>
        <end position="318"/>
    </location>
</feature>
<feature type="compositionally biased region" description="Basic and acidic residues" evidence="1">
    <location>
        <begin position="21"/>
        <end position="37"/>
    </location>
</feature>
<comment type="caution">
    <text evidence="3">The sequence shown here is derived from an EMBL/GenBank/DDBJ whole genome shotgun (WGS) entry which is preliminary data.</text>
</comment>
<evidence type="ECO:0000313" key="3">
    <source>
        <dbReference type="EMBL" id="TNN42634.1"/>
    </source>
</evidence>
<feature type="region of interest" description="Disordered" evidence="1">
    <location>
        <begin position="200"/>
        <end position="318"/>
    </location>
</feature>
<evidence type="ECO:0000313" key="4">
    <source>
        <dbReference type="Proteomes" id="UP000314294"/>
    </source>
</evidence>
<feature type="compositionally biased region" description="Basic residues" evidence="1">
    <location>
        <begin position="271"/>
        <end position="280"/>
    </location>
</feature>
<feature type="region of interest" description="Disordered" evidence="1">
    <location>
        <begin position="92"/>
        <end position="185"/>
    </location>
</feature>
<organism evidence="3 4">
    <name type="scientific">Liparis tanakae</name>
    <name type="common">Tanaka's snailfish</name>
    <dbReference type="NCBI Taxonomy" id="230148"/>
    <lineage>
        <taxon>Eukaryota</taxon>
        <taxon>Metazoa</taxon>
        <taxon>Chordata</taxon>
        <taxon>Craniata</taxon>
        <taxon>Vertebrata</taxon>
        <taxon>Euteleostomi</taxon>
        <taxon>Actinopterygii</taxon>
        <taxon>Neopterygii</taxon>
        <taxon>Teleostei</taxon>
        <taxon>Neoteleostei</taxon>
        <taxon>Acanthomorphata</taxon>
        <taxon>Eupercaria</taxon>
        <taxon>Perciformes</taxon>
        <taxon>Cottioidei</taxon>
        <taxon>Cottales</taxon>
        <taxon>Liparidae</taxon>
        <taxon>Liparis</taxon>
    </lineage>
</organism>
<accession>A0A4Z2FPE2</accession>
<evidence type="ECO:0000256" key="1">
    <source>
        <dbReference type="SAM" id="MobiDB-lite"/>
    </source>
</evidence>
<name>A0A4Z2FPE2_9TELE</name>
<protein>
    <submittedName>
        <fullName evidence="3">Uncharacterized protein</fullName>
    </submittedName>
</protein>
<feature type="compositionally biased region" description="Polar residues" evidence="1">
    <location>
        <begin position="246"/>
        <end position="256"/>
    </location>
</feature>
<keyword evidence="2" id="KW-0732">Signal</keyword>
<sequence>MWRRLPLLVACWAVTGLGALEPDRDAPRGARDPEAQRGAEQQSPGRDAPAATAEPLDEELDNQENIISQLHRPFKRAAMMLMWPTSARNLTARAREKERAKERAKEKEKERKAQQKKKKANDLERSGPKIGAVTHGNKQKSSDGPLKNDQQRDGLELQPTRNKTGAQKPIRDKPEPKQPITDKSGMVIRGVTFYKAEAEGYEEEDKKGKGKSITPTYQDFPHQESRTSNQREHTARLRGTTKETEQTCTHPATNCSPDHHPTNHNYNQTSSHHHQTKKYTNHQLITDNFRTNDGQTGNHHPTNHNYNQTSSHHHHTND</sequence>
<reference evidence="3 4" key="1">
    <citation type="submission" date="2019-03" db="EMBL/GenBank/DDBJ databases">
        <title>First draft genome of Liparis tanakae, snailfish: a comprehensive survey of snailfish specific genes.</title>
        <authorList>
            <person name="Kim W."/>
            <person name="Song I."/>
            <person name="Jeong J.-H."/>
            <person name="Kim D."/>
            <person name="Kim S."/>
            <person name="Ryu S."/>
            <person name="Song J.Y."/>
            <person name="Lee S.K."/>
        </authorList>
    </citation>
    <scope>NUCLEOTIDE SEQUENCE [LARGE SCALE GENOMIC DNA]</scope>
    <source>
        <tissue evidence="3">Muscle</tissue>
    </source>
</reference>
<dbReference type="AlphaFoldDB" id="A0A4Z2FPE2"/>
<feature type="compositionally biased region" description="Polar residues" evidence="1">
    <location>
        <begin position="281"/>
        <end position="310"/>
    </location>
</feature>
<keyword evidence="4" id="KW-1185">Reference proteome</keyword>
<proteinExistence type="predicted"/>
<evidence type="ECO:0000256" key="2">
    <source>
        <dbReference type="SAM" id="SignalP"/>
    </source>
</evidence>
<feature type="signal peptide" evidence="2">
    <location>
        <begin position="1"/>
        <end position="19"/>
    </location>
</feature>
<dbReference type="EMBL" id="SRLO01001023">
    <property type="protein sequence ID" value="TNN42634.1"/>
    <property type="molecule type" value="Genomic_DNA"/>
</dbReference>
<feature type="region of interest" description="Disordered" evidence="1">
    <location>
        <begin position="20"/>
        <end position="62"/>
    </location>
</feature>
<dbReference type="Proteomes" id="UP000314294">
    <property type="component" value="Unassembled WGS sequence"/>
</dbReference>
<gene>
    <name evidence="3" type="ORF">EYF80_047190</name>
</gene>
<feature type="compositionally biased region" description="Basic and acidic residues" evidence="1">
    <location>
        <begin position="93"/>
        <end position="113"/>
    </location>
</feature>